<dbReference type="InterPro" id="IPR001509">
    <property type="entry name" value="Epimerase_deHydtase"/>
</dbReference>
<dbReference type="InterPro" id="IPR036291">
    <property type="entry name" value="NAD(P)-bd_dom_sf"/>
</dbReference>
<dbReference type="SUPFAM" id="SSF51735">
    <property type="entry name" value="NAD(P)-binding Rossmann-fold domains"/>
    <property type="match status" value="1"/>
</dbReference>
<dbReference type="Gene3D" id="3.40.50.720">
    <property type="entry name" value="NAD(P)-binding Rossmann-like Domain"/>
    <property type="match status" value="1"/>
</dbReference>
<protein>
    <submittedName>
        <fullName evidence="3">NAD-dependent epimerase/dehydratase family protein</fullName>
    </submittedName>
</protein>
<evidence type="ECO:0000256" key="1">
    <source>
        <dbReference type="SAM" id="MobiDB-lite"/>
    </source>
</evidence>
<feature type="region of interest" description="Disordered" evidence="1">
    <location>
        <begin position="1"/>
        <end position="22"/>
    </location>
</feature>
<organism evidence="3 4">
    <name type="scientific">Kribbella lupini</name>
    <dbReference type="NCBI Taxonomy" id="291602"/>
    <lineage>
        <taxon>Bacteria</taxon>
        <taxon>Bacillati</taxon>
        <taxon>Actinomycetota</taxon>
        <taxon>Actinomycetes</taxon>
        <taxon>Propionibacteriales</taxon>
        <taxon>Kribbellaceae</taxon>
        <taxon>Kribbella</taxon>
    </lineage>
</organism>
<evidence type="ECO:0000259" key="2">
    <source>
        <dbReference type="Pfam" id="PF01370"/>
    </source>
</evidence>
<accession>A0ABP4LRC0</accession>
<comment type="caution">
    <text evidence="3">The sequence shown here is derived from an EMBL/GenBank/DDBJ whole genome shotgun (WGS) entry which is preliminary data.</text>
</comment>
<evidence type="ECO:0000313" key="4">
    <source>
        <dbReference type="Proteomes" id="UP001500363"/>
    </source>
</evidence>
<dbReference type="Proteomes" id="UP001500363">
    <property type="component" value="Unassembled WGS sequence"/>
</dbReference>
<dbReference type="Pfam" id="PF01370">
    <property type="entry name" value="Epimerase"/>
    <property type="match status" value="1"/>
</dbReference>
<evidence type="ECO:0000313" key="3">
    <source>
        <dbReference type="EMBL" id="GAA1529854.1"/>
    </source>
</evidence>
<dbReference type="EMBL" id="BAAANC010000002">
    <property type="protein sequence ID" value="GAA1529854.1"/>
    <property type="molecule type" value="Genomic_DNA"/>
</dbReference>
<feature type="compositionally biased region" description="Basic and acidic residues" evidence="1">
    <location>
        <begin position="1"/>
        <end position="11"/>
    </location>
</feature>
<gene>
    <name evidence="3" type="ORF">GCM10009741_34690</name>
</gene>
<reference evidence="4" key="1">
    <citation type="journal article" date="2019" name="Int. J. Syst. Evol. Microbiol.">
        <title>The Global Catalogue of Microorganisms (GCM) 10K type strain sequencing project: providing services to taxonomists for standard genome sequencing and annotation.</title>
        <authorList>
            <consortium name="The Broad Institute Genomics Platform"/>
            <consortium name="The Broad Institute Genome Sequencing Center for Infectious Disease"/>
            <person name="Wu L."/>
            <person name="Ma J."/>
        </authorList>
    </citation>
    <scope>NUCLEOTIDE SEQUENCE [LARGE SCALE GENOMIC DNA]</scope>
    <source>
        <strain evidence="4">JCM 14303</strain>
    </source>
</reference>
<sequence length="290" mass="30382">MLVDRGEEVKLVTRSGSGPDHPALTKVAADASDPAALSAIVDGASTLLSCGGPPYRQWISHWPALGASLVAAAEKSGAVLVTTGNLYPYGAPDGPMREQDPDRPNSAKGKVRAQVWADALAAHRAGRIRTAEVRGSDYLGAGAVSFFTVGVLPGLLKGKQVAVPADLDAPHSWTAVDDVARTLLAVADDENAWGRTWLVPTAPPVSIRDLAADTARLAGLPAARVTTMPGAVLWLGGLFSPPVKEIRELQYQFRRPFVIDSTQAEEAFGIRPVPTEDALRATVDAARGGS</sequence>
<feature type="domain" description="NAD-dependent epimerase/dehydratase" evidence="2">
    <location>
        <begin position="66"/>
        <end position="190"/>
    </location>
</feature>
<proteinExistence type="predicted"/>
<name>A0ABP4LRC0_9ACTN</name>
<keyword evidence="4" id="KW-1185">Reference proteome</keyword>